<reference evidence="5 6" key="1">
    <citation type="submission" date="2017-12" db="EMBL/GenBank/DDBJ databases">
        <title>Phylogenetic diversity of female urinary microbiome.</title>
        <authorList>
            <person name="Thomas-White K."/>
            <person name="Wolfe A.J."/>
        </authorList>
    </citation>
    <scope>NUCLEOTIDE SEQUENCE [LARGE SCALE GENOMIC DNA]</scope>
    <source>
        <strain evidence="5 6">UMB0777</strain>
    </source>
</reference>
<dbReference type="PROSITE" id="PS50987">
    <property type="entry name" value="HTH_ARSR_2"/>
    <property type="match status" value="1"/>
</dbReference>
<dbReference type="RefSeq" id="WP_020173050.1">
    <property type="nucleotide sequence ID" value="NZ_CP096585.1"/>
</dbReference>
<evidence type="ECO:0000259" key="4">
    <source>
        <dbReference type="PROSITE" id="PS50987"/>
    </source>
</evidence>
<dbReference type="PANTHER" id="PTHR33154:SF18">
    <property type="entry name" value="ARSENICAL RESISTANCE OPERON REPRESSOR"/>
    <property type="match status" value="1"/>
</dbReference>
<dbReference type="Proteomes" id="UP000234662">
    <property type="component" value="Unassembled WGS sequence"/>
</dbReference>
<dbReference type="InterPro" id="IPR036390">
    <property type="entry name" value="WH_DNA-bd_sf"/>
</dbReference>
<dbReference type="Pfam" id="PF01022">
    <property type="entry name" value="HTH_5"/>
    <property type="match status" value="1"/>
</dbReference>
<keyword evidence="1" id="KW-0805">Transcription regulation</keyword>
<evidence type="ECO:0000313" key="6">
    <source>
        <dbReference type="Proteomes" id="UP000234662"/>
    </source>
</evidence>
<dbReference type="SUPFAM" id="SSF46785">
    <property type="entry name" value="Winged helix' DNA-binding domain"/>
    <property type="match status" value="1"/>
</dbReference>
<dbReference type="Gene3D" id="1.10.10.10">
    <property type="entry name" value="Winged helix-like DNA-binding domain superfamily/Winged helix DNA-binding domain"/>
    <property type="match status" value="1"/>
</dbReference>
<dbReference type="InterPro" id="IPR036388">
    <property type="entry name" value="WH-like_DNA-bd_sf"/>
</dbReference>
<dbReference type="NCBIfam" id="NF033788">
    <property type="entry name" value="HTH_metalloreg"/>
    <property type="match status" value="1"/>
</dbReference>
<evidence type="ECO:0000256" key="1">
    <source>
        <dbReference type="ARBA" id="ARBA00023015"/>
    </source>
</evidence>
<dbReference type="AlphaFoldDB" id="A0A2I1R2D7"/>
<feature type="domain" description="HTH arsR-type" evidence="4">
    <location>
        <begin position="14"/>
        <end position="111"/>
    </location>
</feature>
<dbReference type="PRINTS" id="PR00778">
    <property type="entry name" value="HTHARSR"/>
</dbReference>
<sequence length="120" mass="12893">MSNKNLLLLPGRGLSGDETGAVTPLLKALADPVRLRLLSEVAAHPGGEACVCDISGPFELSQPTISHHLKVLRQAGLVTSERRATWVYYRVNTEALQQLSVLLGDLAMVVGETRSCEADQ</sequence>
<name>A0A2I1R2D7_9ACTN</name>
<keyword evidence="2" id="KW-0238">DNA-binding</keyword>
<dbReference type="InterPro" id="IPR051081">
    <property type="entry name" value="HTH_MetalResp_TranReg"/>
</dbReference>
<dbReference type="InterPro" id="IPR011991">
    <property type="entry name" value="ArsR-like_HTH"/>
</dbReference>
<gene>
    <name evidence="5" type="ORF">CYJ73_22425</name>
</gene>
<keyword evidence="3" id="KW-0804">Transcription</keyword>
<dbReference type="InterPro" id="IPR001845">
    <property type="entry name" value="HTH_ArsR_DNA-bd_dom"/>
</dbReference>
<organism evidence="5 6">
    <name type="scientific">Gordonia terrae</name>
    <dbReference type="NCBI Taxonomy" id="2055"/>
    <lineage>
        <taxon>Bacteria</taxon>
        <taxon>Bacillati</taxon>
        <taxon>Actinomycetota</taxon>
        <taxon>Actinomycetes</taxon>
        <taxon>Mycobacteriales</taxon>
        <taxon>Gordoniaceae</taxon>
        <taxon>Gordonia</taxon>
    </lineage>
</organism>
<proteinExistence type="predicted"/>
<dbReference type="GO" id="GO:0003677">
    <property type="term" value="F:DNA binding"/>
    <property type="evidence" value="ECO:0007669"/>
    <property type="project" value="UniProtKB-KW"/>
</dbReference>
<dbReference type="PANTHER" id="PTHR33154">
    <property type="entry name" value="TRANSCRIPTIONAL REGULATOR, ARSR FAMILY"/>
    <property type="match status" value="1"/>
</dbReference>
<accession>A0A2I1R2D7</accession>
<comment type="caution">
    <text evidence="5">The sequence shown here is derived from an EMBL/GenBank/DDBJ whole genome shotgun (WGS) entry which is preliminary data.</text>
</comment>
<dbReference type="GeneID" id="80262297"/>
<dbReference type="GO" id="GO:0003700">
    <property type="term" value="F:DNA-binding transcription factor activity"/>
    <property type="evidence" value="ECO:0007669"/>
    <property type="project" value="InterPro"/>
</dbReference>
<evidence type="ECO:0000313" key="5">
    <source>
        <dbReference type="EMBL" id="PKZ63288.1"/>
    </source>
</evidence>
<protein>
    <submittedName>
        <fullName evidence="5">Transcriptional regulator</fullName>
    </submittedName>
</protein>
<dbReference type="InterPro" id="IPR018334">
    <property type="entry name" value="ArsR_HTH"/>
</dbReference>
<evidence type="ECO:0000256" key="3">
    <source>
        <dbReference type="ARBA" id="ARBA00023163"/>
    </source>
</evidence>
<dbReference type="PROSITE" id="PS00846">
    <property type="entry name" value="HTH_ARSR_1"/>
    <property type="match status" value="1"/>
</dbReference>
<evidence type="ECO:0000256" key="2">
    <source>
        <dbReference type="ARBA" id="ARBA00023125"/>
    </source>
</evidence>
<dbReference type="SMART" id="SM00418">
    <property type="entry name" value="HTH_ARSR"/>
    <property type="match status" value="1"/>
</dbReference>
<dbReference type="CDD" id="cd00090">
    <property type="entry name" value="HTH_ARSR"/>
    <property type="match status" value="1"/>
</dbReference>
<dbReference type="EMBL" id="PKJC01000027">
    <property type="protein sequence ID" value="PKZ63288.1"/>
    <property type="molecule type" value="Genomic_DNA"/>
</dbReference>